<name>L0F8L1_DESDL</name>
<evidence type="ECO:0000259" key="2">
    <source>
        <dbReference type="PROSITE" id="PS50994"/>
    </source>
</evidence>
<dbReference type="InterPro" id="IPR001584">
    <property type="entry name" value="Integrase_cat-core"/>
</dbReference>
<dbReference type="GO" id="GO:0032196">
    <property type="term" value="P:transposition"/>
    <property type="evidence" value="ECO:0007669"/>
    <property type="project" value="TreeGrafter"/>
</dbReference>
<dbReference type="KEGG" id="ddl:Desdi_1926"/>
<keyword evidence="1" id="KW-0233">DNA recombination</keyword>
<dbReference type="GO" id="GO:0006310">
    <property type="term" value="P:DNA recombination"/>
    <property type="evidence" value="ECO:0007669"/>
    <property type="project" value="UniProtKB-KW"/>
</dbReference>
<dbReference type="EMBL" id="CP003344">
    <property type="protein sequence ID" value="AGA69375.1"/>
    <property type="molecule type" value="Genomic_DNA"/>
</dbReference>
<dbReference type="InterPro" id="IPR051917">
    <property type="entry name" value="Transposase-Integrase"/>
</dbReference>
<dbReference type="InterPro" id="IPR001368">
    <property type="entry name" value="TNFR/NGFR_Cys_rich_reg"/>
</dbReference>
<evidence type="ECO:0000313" key="4">
    <source>
        <dbReference type="Proteomes" id="UP000010797"/>
    </source>
</evidence>
<organism evidence="3 4">
    <name type="scientific">Desulfitobacterium dichloroeliminans (strain LMG P-21439 / DCA1)</name>
    <dbReference type="NCBI Taxonomy" id="871963"/>
    <lineage>
        <taxon>Bacteria</taxon>
        <taxon>Bacillati</taxon>
        <taxon>Bacillota</taxon>
        <taxon>Clostridia</taxon>
        <taxon>Eubacteriales</taxon>
        <taxon>Desulfitobacteriaceae</taxon>
        <taxon>Desulfitobacterium</taxon>
    </lineage>
</organism>
<dbReference type="PANTHER" id="PTHR10948:SF23">
    <property type="entry name" value="TRANSPOSASE INSI FOR INSERTION SEQUENCE ELEMENT IS30A-RELATED"/>
    <property type="match status" value="1"/>
</dbReference>
<reference evidence="4" key="1">
    <citation type="submission" date="2012-02" db="EMBL/GenBank/DDBJ databases">
        <title>Complete sequence of Desulfitobacterium dichloroeliminans LMG P-21439.</title>
        <authorList>
            <person name="Lucas S."/>
            <person name="Han J."/>
            <person name="Lapidus A."/>
            <person name="Cheng J.-F."/>
            <person name="Goodwin L."/>
            <person name="Pitluck S."/>
            <person name="Peters L."/>
            <person name="Ovchinnikova G."/>
            <person name="Teshima H."/>
            <person name="Detter J.C."/>
            <person name="Han C."/>
            <person name="Tapia R."/>
            <person name="Land M."/>
            <person name="Hauser L."/>
            <person name="Kyrpides N."/>
            <person name="Ivanova N."/>
            <person name="Pagani I."/>
            <person name="Kruse T."/>
            <person name="de Vos W.M."/>
            <person name="Boon N."/>
            <person name="Smidt H."/>
            <person name="Woyke T."/>
        </authorList>
    </citation>
    <scope>NUCLEOTIDE SEQUENCE [LARGE SCALE GENOMIC DNA]</scope>
    <source>
        <strain evidence="4">LMG P-21439 / DCA1</strain>
    </source>
</reference>
<dbReference type="PROSITE" id="PS50994">
    <property type="entry name" value="INTEGRASE"/>
    <property type="match status" value="1"/>
</dbReference>
<dbReference type="AlphaFoldDB" id="L0F8L1"/>
<dbReference type="SUPFAM" id="SSF53098">
    <property type="entry name" value="Ribonuclease H-like"/>
    <property type="match status" value="1"/>
</dbReference>
<dbReference type="PROSITE" id="PS00652">
    <property type="entry name" value="TNFR_NGFR_1"/>
    <property type="match status" value="1"/>
</dbReference>
<dbReference type="GO" id="GO:0005829">
    <property type="term" value="C:cytosol"/>
    <property type="evidence" value="ECO:0007669"/>
    <property type="project" value="TreeGrafter"/>
</dbReference>
<dbReference type="InterPro" id="IPR036397">
    <property type="entry name" value="RNaseH_sf"/>
</dbReference>
<dbReference type="Proteomes" id="UP000010797">
    <property type="component" value="Chromosome"/>
</dbReference>
<evidence type="ECO:0000256" key="1">
    <source>
        <dbReference type="ARBA" id="ARBA00023172"/>
    </source>
</evidence>
<dbReference type="HOGENOM" id="CLU_046274_0_0_9"/>
<dbReference type="InterPro" id="IPR025246">
    <property type="entry name" value="IS30-like_HTH"/>
</dbReference>
<dbReference type="Pfam" id="PF13936">
    <property type="entry name" value="HTH_38"/>
    <property type="match status" value="1"/>
</dbReference>
<accession>L0F8L1</accession>
<feature type="domain" description="Integrase catalytic" evidence="2">
    <location>
        <begin position="242"/>
        <end position="405"/>
    </location>
</feature>
<proteinExistence type="predicted"/>
<sequence>MANQKHLTFDERVTISSLLDKTYSFKAIAKELDKDCTTISKEVRRHIIFKRIGCQGNAYNACRHRYTCDHRLLCTPCHYSHRPSFCRRCKLCNAMCPSFECQLCPRHAKPPYVCNGCDKLNKCTLEKRFYHAAPAHTEYQAVLSEARQGISLSEDEVKHLDSIISPLIKKGQSLNHICANNKDSLMVSKSTLYRLIDFNIFTARNIDMPRKVRYAKRKIKRQLKVDKACRIGRTYNDFQHFLNENPHLPLVEMDTVEGRKGGKVLLTLHFVKAEFMLAFLRQTNDSQSVITILEDLQLNLGQDIFMRVMPILLTDNGSEFSNPNALEFDQQQNRRTHLFYCDASSPGQKGSAERNHELIRYFIPKGTRMDEFTQVDISRMMDNINSYSRQSLGNKCPYDMLAFLYGEDLLKALGCHKIPPNEVIMNSSLFKETAVHCLGNPWGYTDESGRETSYLDAYRAIEEQRKEMTEKINLTR</sequence>
<evidence type="ECO:0000313" key="3">
    <source>
        <dbReference type="EMBL" id="AGA69375.1"/>
    </source>
</evidence>
<protein>
    <submittedName>
        <fullName evidence="3">Transposase, IS30 family</fullName>
    </submittedName>
</protein>
<dbReference type="eggNOG" id="COG2826">
    <property type="taxonomic scope" value="Bacteria"/>
</dbReference>
<dbReference type="InterPro" id="IPR012337">
    <property type="entry name" value="RNaseH-like_sf"/>
</dbReference>
<gene>
    <name evidence="3" type="ordered locus">Desdi_1926</name>
</gene>
<keyword evidence="4" id="KW-1185">Reference proteome</keyword>
<dbReference type="GO" id="GO:0015074">
    <property type="term" value="P:DNA integration"/>
    <property type="evidence" value="ECO:0007669"/>
    <property type="project" value="InterPro"/>
</dbReference>
<dbReference type="PANTHER" id="PTHR10948">
    <property type="entry name" value="TRANSPOSASE"/>
    <property type="match status" value="1"/>
</dbReference>
<dbReference type="Gene3D" id="3.30.420.10">
    <property type="entry name" value="Ribonuclease H-like superfamily/Ribonuclease H"/>
    <property type="match status" value="1"/>
</dbReference>
<dbReference type="NCBIfam" id="NF033563">
    <property type="entry name" value="transpos_IS30"/>
    <property type="match status" value="1"/>
</dbReference>
<dbReference type="GO" id="GO:0003676">
    <property type="term" value="F:nucleic acid binding"/>
    <property type="evidence" value="ECO:0007669"/>
    <property type="project" value="InterPro"/>
</dbReference>
<dbReference type="GO" id="GO:0004803">
    <property type="term" value="F:transposase activity"/>
    <property type="evidence" value="ECO:0007669"/>
    <property type="project" value="TreeGrafter"/>
</dbReference>
<dbReference type="InterPro" id="IPR053392">
    <property type="entry name" value="Transposase_IS30-like"/>
</dbReference>